<feature type="compositionally biased region" description="Acidic residues" evidence="1">
    <location>
        <begin position="168"/>
        <end position="177"/>
    </location>
</feature>
<comment type="caution">
    <text evidence="3">The sequence shown here is derived from an EMBL/GenBank/DDBJ whole genome shotgun (WGS) entry which is preliminary data.</text>
</comment>
<evidence type="ECO:0000313" key="4">
    <source>
        <dbReference type="Proteomes" id="UP001153069"/>
    </source>
</evidence>
<accession>A0A9N8F0C3</accession>
<evidence type="ECO:0008006" key="5">
    <source>
        <dbReference type="Google" id="ProtNLM"/>
    </source>
</evidence>
<proteinExistence type="predicted"/>
<feature type="region of interest" description="Disordered" evidence="1">
    <location>
        <begin position="154"/>
        <end position="177"/>
    </location>
</feature>
<dbReference type="AlphaFoldDB" id="A0A9N8F0C3"/>
<dbReference type="EMBL" id="CAICTM010002129">
    <property type="protein sequence ID" value="CAB9528035.1"/>
    <property type="molecule type" value="Genomic_DNA"/>
</dbReference>
<dbReference type="InterPro" id="IPR039633">
    <property type="entry name" value="PAP"/>
</dbReference>
<feature type="chain" id="PRO_5040516199" description="Plastid lipid-associated protein/fibrillin conserved domain-containing protein" evidence="2">
    <location>
        <begin position="24"/>
        <end position="585"/>
    </location>
</feature>
<organism evidence="3 4">
    <name type="scientific">Seminavis robusta</name>
    <dbReference type="NCBI Taxonomy" id="568900"/>
    <lineage>
        <taxon>Eukaryota</taxon>
        <taxon>Sar</taxon>
        <taxon>Stramenopiles</taxon>
        <taxon>Ochrophyta</taxon>
        <taxon>Bacillariophyta</taxon>
        <taxon>Bacillariophyceae</taxon>
        <taxon>Bacillariophycidae</taxon>
        <taxon>Naviculales</taxon>
        <taxon>Naviculaceae</taxon>
        <taxon>Seminavis</taxon>
    </lineage>
</organism>
<protein>
    <recommendedName>
        <fullName evidence="5">Plastid lipid-associated protein/fibrillin conserved domain-containing protein</fullName>
    </recommendedName>
</protein>
<dbReference type="OrthoDB" id="189024at2759"/>
<evidence type="ECO:0000256" key="2">
    <source>
        <dbReference type="SAM" id="SignalP"/>
    </source>
</evidence>
<evidence type="ECO:0000256" key="1">
    <source>
        <dbReference type="SAM" id="MobiDB-lite"/>
    </source>
</evidence>
<evidence type="ECO:0000313" key="3">
    <source>
        <dbReference type="EMBL" id="CAB9528035.1"/>
    </source>
</evidence>
<name>A0A9N8F0C3_9STRA</name>
<keyword evidence="4" id="KW-1185">Reference proteome</keyword>
<dbReference type="Proteomes" id="UP001153069">
    <property type="component" value="Unassembled WGS sequence"/>
</dbReference>
<reference evidence="3" key="1">
    <citation type="submission" date="2020-06" db="EMBL/GenBank/DDBJ databases">
        <authorList>
            <consortium name="Plant Systems Biology data submission"/>
        </authorList>
    </citation>
    <scope>NUCLEOTIDE SEQUENCE</scope>
    <source>
        <strain evidence="3">D6</strain>
    </source>
</reference>
<dbReference type="PANTHER" id="PTHR31906">
    <property type="entry name" value="PLASTID-LIPID-ASSOCIATED PROTEIN 4, CHLOROPLASTIC-RELATED"/>
    <property type="match status" value="1"/>
</dbReference>
<feature type="signal peptide" evidence="2">
    <location>
        <begin position="1"/>
        <end position="23"/>
    </location>
</feature>
<keyword evidence="2" id="KW-0732">Signal</keyword>
<gene>
    <name evidence="3" type="ORF">SEMRO_2131_G315880.1</name>
</gene>
<sequence length="585" mass="64989">MSSRIRAGLFLFLAFCLVQATESFTLPFSPRQAPSFVGVPCNKLDTNGRLIERRSNGHGINLILASSASNKEIVSVEAEDIFLQNCDSDGLMTKKMVQNLDFVAEMMKEGDLIQAELDQLWEGAPKFPDSDEERIDVDSFVQIYRDIDDLFEDDEEEKEEKSTVSLELQDDSNNDDDDELKNIFQSIATDKGVLSKQALLRWKEVKSLLDDGLFDEEEFDGIWKSLPKADHGIGIAGFLKFNKELDNLFEFDDEEVEGGEEESAEAEVTAQVDTTTIIAAEELAMIEDEDLSPAELFNALADSGGLVGKDELKRWGELQEMLKEEDLMPLELENIYDSIAKADENKLNKEGFLALYNKIDSLFEDEEGDDEPAVAEPAASGTKEQLLATVASFNSDEERLPCGLESTELEQKYVLELVTALESESSNMVRERQGAIEMSDLAGEWELLYTSSAAMAYNKGLSGLGGSFPNGKFGGLKMKLIASKFLTDVEYTERINVTPDTASFDVSVNGSWELRSSVSIFTGEPSIALTVVPERVTYGPTSTRADHWKSLGPTNMLDVSYLDDNLRVMRGNTSTDSILIFKRTQ</sequence>